<name>A0A8S5L6X5_9CAUD</name>
<evidence type="ECO:0000313" key="1">
    <source>
        <dbReference type="EMBL" id="DAD65663.1"/>
    </source>
</evidence>
<sequence>MFNDGSIATVTTRIARQGITVETEEAYPVRMGQDPESVIPYESLKMAAENVVDELAETREALMRCGYSSTCPVPNTLTVSIPGENPQHVATIYGSPEGLGISGDMAEELTRILAAEGVKVRVD</sequence>
<proteinExistence type="predicted"/>
<protein>
    <submittedName>
        <fullName evidence="1">Putative arsenical resistance protein binding protein</fullName>
    </submittedName>
</protein>
<dbReference type="EMBL" id="BK014646">
    <property type="protein sequence ID" value="DAD65663.1"/>
    <property type="molecule type" value="Genomic_DNA"/>
</dbReference>
<reference evidence="1" key="1">
    <citation type="journal article" date="2021" name="Proc. Natl. Acad. Sci. U.S.A.">
        <title>A Catalog of Tens of Thousands of Viruses from Human Metagenomes Reveals Hidden Associations with Chronic Diseases.</title>
        <authorList>
            <person name="Tisza M.J."/>
            <person name="Buck C.B."/>
        </authorList>
    </citation>
    <scope>NUCLEOTIDE SEQUENCE</scope>
    <source>
        <strain evidence="1">Ct45W1</strain>
    </source>
</reference>
<organism evidence="1">
    <name type="scientific">Siphoviridae sp. ct45W1</name>
    <dbReference type="NCBI Taxonomy" id="2823562"/>
    <lineage>
        <taxon>Viruses</taxon>
        <taxon>Duplodnaviria</taxon>
        <taxon>Heunggongvirae</taxon>
        <taxon>Uroviricota</taxon>
        <taxon>Caudoviricetes</taxon>
    </lineage>
</organism>
<accession>A0A8S5L6X5</accession>